<sequence>MTNPLTKGLRPVHPGELLREDILPAVARPKTEIARLLGISRQTLYDILNEKQPVTPAMALRFAKMFGGGPEVWLNMQHSYDLKIAEQELGDVLDKIPEVKAA</sequence>
<dbReference type="PROSITE" id="PS50943">
    <property type="entry name" value="HTH_CROC1"/>
    <property type="match status" value="1"/>
</dbReference>
<dbReference type="InterPro" id="IPR013430">
    <property type="entry name" value="Toxin_antidote_HigA"/>
</dbReference>
<feature type="domain" description="HTH cro/C1-type" evidence="2">
    <location>
        <begin position="31"/>
        <end position="74"/>
    </location>
</feature>
<dbReference type="Gene3D" id="1.10.260.40">
    <property type="entry name" value="lambda repressor-like DNA-binding domains"/>
    <property type="match status" value="1"/>
</dbReference>
<name>A0A6H2DNV4_9SPHN</name>
<dbReference type="InterPro" id="IPR010982">
    <property type="entry name" value="Lambda_DNA-bd_dom_sf"/>
</dbReference>
<dbReference type="GO" id="GO:0003677">
    <property type="term" value="F:DNA binding"/>
    <property type="evidence" value="ECO:0007669"/>
    <property type="project" value="UniProtKB-KW"/>
</dbReference>
<keyword evidence="4" id="KW-1185">Reference proteome</keyword>
<protein>
    <submittedName>
        <fullName evidence="3">HigA family addiction module antidote protein</fullName>
    </submittedName>
</protein>
<evidence type="ECO:0000313" key="3">
    <source>
        <dbReference type="EMBL" id="QJB69817.1"/>
    </source>
</evidence>
<keyword evidence="1" id="KW-0238">DNA-binding</keyword>
<dbReference type="RefSeq" id="WP_168820086.1">
    <property type="nucleotide sequence ID" value="NZ_CP051217.1"/>
</dbReference>
<dbReference type="KEGG" id="phao:HF685_11420"/>
<organism evidence="3 4">
    <name type="scientific">Parasphingorhabdus halotolerans</name>
    <dbReference type="NCBI Taxonomy" id="2725558"/>
    <lineage>
        <taxon>Bacteria</taxon>
        <taxon>Pseudomonadati</taxon>
        <taxon>Pseudomonadota</taxon>
        <taxon>Alphaproteobacteria</taxon>
        <taxon>Sphingomonadales</taxon>
        <taxon>Sphingomonadaceae</taxon>
        <taxon>Parasphingorhabdus</taxon>
    </lineage>
</organism>
<dbReference type="EMBL" id="CP051217">
    <property type="protein sequence ID" value="QJB69817.1"/>
    <property type="molecule type" value="Genomic_DNA"/>
</dbReference>
<dbReference type="NCBIfam" id="TIGR02607">
    <property type="entry name" value="antidote_HigA"/>
    <property type="match status" value="1"/>
</dbReference>
<accession>A0A6H2DNV4</accession>
<evidence type="ECO:0000259" key="2">
    <source>
        <dbReference type="PROSITE" id="PS50943"/>
    </source>
</evidence>
<proteinExistence type="predicted"/>
<dbReference type="AlphaFoldDB" id="A0A6H2DNV4"/>
<dbReference type="Pfam" id="PF01381">
    <property type="entry name" value="HTH_3"/>
    <property type="match status" value="1"/>
</dbReference>
<dbReference type="CDD" id="cd00093">
    <property type="entry name" value="HTH_XRE"/>
    <property type="match status" value="1"/>
</dbReference>
<dbReference type="SUPFAM" id="SSF47413">
    <property type="entry name" value="lambda repressor-like DNA-binding domains"/>
    <property type="match status" value="1"/>
</dbReference>
<gene>
    <name evidence="3" type="ORF">HF685_11420</name>
</gene>
<reference evidence="3 4" key="1">
    <citation type="submission" date="2020-04" db="EMBL/GenBank/DDBJ databases">
        <title>Genome sequence for Sphingorhabdus sp. strain M1.</title>
        <authorList>
            <person name="Park S.-J."/>
        </authorList>
    </citation>
    <scope>NUCLEOTIDE SEQUENCE [LARGE SCALE GENOMIC DNA]</scope>
    <source>
        <strain evidence="3 4">JK6</strain>
    </source>
</reference>
<dbReference type="InterPro" id="IPR001387">
    <property type="entry name" value="Cro/C1-type_HTH"/>
</dbReference>
<dbReference type="PANTHER" id="PTHR36924">
    <property type="entry name" value="ANTITOXIN HIGA-1"/>
    <property type="match status" value="1"/>
</dbReference>
<evidence type="ECO:0000313" key="4">
    <source>
        <dbReference type="Proteomes" id="UP000501600"/>
    </source>
</evidence>
<evidence type="ECO:0000256" key="1">
    <source>
        <dbReference type="ARBA" id="ARBA00023125"/>
    </source>
</evidence>
<dbReference type="Proteomes" id="UP000501600">
    <property type="component" value="Chromosome"/>
</dbReference>
<dbReference type="PANTHER" id="PTHR36924:SF1">
    <property type="entry name" value="ANTITOXIN HIGA-1"/>
    <property type="match status" value="1"/>
</dbReference>